<dbReference type="EMBL" id="KZ851859">
    <property type="protein sequence ID" value="RDK39867.1"/>
    <property type="molecule type" value="Genomic_DNA"/>
</dbReference>
<accession>A0A370PCF1</accession>
<keyword evidence="3" id="KW-1185">Reference proteome</keyword>
<sequence length="90" mass="9771">MWMVDVTGECAHVIFSSLGIPFIACLNRLLQFYPLRLCLVESVCFLLAVCCSAARDRLVQTLHNAALHLIAGPPIGDTHGPSNVPKIHSS</sequence>
<organism evidence="2 3">
    <name type="scientific">Aspergillus phoenicis ATCC 13157</name>
    <dbReference type="NCBI Taxonomy" id="1353007"/>
    <lineage>
        <taxon>Eukaryota</taxon>
        <taxon>Fungi</taxon>
        <taxon>Dikarya</taxon>
        <taxon>Ascomycota</taxon>
        <taxon>Pezizomycotina</taxon>
        <taxon>Eurotiomycetes</taxon>
        <taxon>Eurotiomycetidae</taxon>
        <taxon>Eurotiales</taxon>
        <taxon>Aspergillaceae</taxon>
        <taxon>Aspergillus</taxon>
    </lineage>
</organism>
<name>A0A370PCF1_ASPPH</name>
<protein>
    <submittedName>
        <fullName evidence="2">Uncharacterized protein</fullName>
    </submittedName>
</protein>
<evidence type="ECO:0000313" key="3">
    <source>
        <dbReference type="Proteomes" id="UP000254937"/>
    </source>
</evidence>
<feature type="transmembrane region" description="Helical" evidence="1">
    <location>
        <begin position="12"/>
        <end position="30"/>
    </location>
</feature>
<keyword evidence="1" id="KW-0812">Transmembrane</keyword>
<dbReference type="AlphaFoldDB" id="A0A370PCF1"/>
<gene>
    <name evidence="2" type="ORF">M752DRAFT_45401</name>
</gene>
<keyword evidence="1" id="KW-0472">Membrane</keyword>
<evidence type="ECO:0000313" key="2">
    <source>
        <dbReference type="EMBL" id="RDK39867.1"/>
    </source>
</evidence>
<dbReference type="Proteomes" id="UP000254937">
    <property type="component" value="Unassembled WGS sequence"/>
</dbReference>
<reference evidence="2 3" key="1">
    <citation type="submission" date="2018-07" db="EMBL/GenBank/DDBJ databases">
        <title>Section-level genome sequencing of Aspergillus section Nigri to investigate inter- and intra-species variation.</title>
        <authorList>
            <consortium name="DOE Joint Genome Institute"/>
            <person name="Vesth T.C."/>
            <person name="Nybo J.L."/>
            <person name="Theobald S."/>
            <person name="Frisvad J.C."/>
            <person name="Larsen T.O."/>
            <person name="Nielsen K.F."/>
            <person name="Hoof J.B."/>
            <person name="Brandl J."/>
            <person name="Salamov A."/>
            <person name="Riley R."/>
            <person name="Gladden J.M."/>
            <person name="Phatale P."/>
            <person name="Nielsen M.T."/>
            <person name="Lyhne E.K."/>
            <person name="Kogle M.E."/>
            <person name="Strasser K."/>
            <person name="McDonnell E."/>
            <person name="Barry K."/>
            <person name="Clum A."/>
            <person name="Chen C."/>
            <person name="Nolan M."/>
            <person name="Sandor L."/>
            <person name="Kuo A."/>
            <person name="Lipzen A."/>
            <person name="Hainaut M."/>
            <person name="Drula E."/>
            <person name="Tsang A."/>
            <person name="Magnuson J.K."/>
            <person name="Henrissat B."/>
            <person name="Wiebenga A."/>
            <person name="Simmons B.A."/>
            <person name="Makela M.R."/>
            <person name="De vries R.P."/>
            <person name="Grigoriev I.V."/>
            <person name="Mortensen U.H."/>
            <person name="Baker S.E."/>
            <person name="Andersen M.R."/>
        </authorList>
    </citation>
    <scope>NUCLEOTIDE SEQUENCE [LARGE SCALE GENOMIC DNA]</scope>
    <source>
        <strain evidence="2 3">ATCC 13157</strain>
    </source>
</reference>
<keyword evidence="1" id="KW-1133">Transmembrane helix</keyword>
<evidence type="ECO:0000256" key="1">
    <source>
        <dbReference type="SAM" id="Phobius"/>
    </source>
</evidence>
<proteinExistence type="predicted"/>